<dbReference type="EMBL" id="FLQS01000033">
    <property type="protein sequence ID" value="SBS76964.1"/>
    <property type="molecule type" value="Genomic_DNA"/>
</dbReference>
<gene>
    <name evidence="1" type="ORF">MHPYR_390030</name>
</gene>
<dbReference type="AlphaFoldDB" id="A0A1Y5PE14"/>
<organism evidence="1">
    <name type="scientific">uncultured Mycobacterium sp</name>
    <dbReference type="NCBI Taxonomy" id="171292"/>
    <lineage>
        <taxon>Bacteria</taxon>
        <taxon>Bacillati</taxon>
        <taxon>Actinomycetota</taxon>
        <taxon>Actinomycetes</taxon>
        <taxon>Mycobacteriales</taxon>
        <taxon>Mycobacteriaceae</taxon>
        <taxon>Mycobacterium</taxon>
        <taxon>environmental samples</taxon>
    </lineage>
</organism>
<name>A0A1Y5PE14_9MYCO</name>
<reference evidence="1" key="1">
    <citation type="submission" date="2016-03" db="EMBL/GenBank/DDBJ databases">
        <authorList>
            <person name="Ploux O."/>
        </authorList>
    </citation>
    <scope>NUCLEOTIDE SEQUENCE</scope>
    <source>
        <strain evidence="1">UC10</strain>
    </source>
</reference>
<protein>
    <submittedName>
        <fullName evidence="1">Uncharacterized protein</fullName>
    </submittedName>
</protein>
<evidence type="ECO:0000313" key="1">
    <source>
        <dbReference type="EMBL" id="SBS76964.1"/>
    </source>
</evidence>
<accession>A0A1Y5PE14</accession>
<proteinExistence type="predicted"/>
<sequence length="61" mass="7049">MVAIGTGGLSPARFLSRVMEWLRAPAFAERHGETQDKRRHYPPQRASFVEQASMSREMFRL</sequence>